<organism evidence="3 4">
    <name type="scientific">Sordaria macrospora</name>
    <dbReference type="NCBI Taxonomy" id="5147"/>
    <lineage>
        <taxon>Eukaryota</taxon>
        <taxon>Fungi</taxon>
        <taxon>Dikarya</taxon>
        <taxon>Ascomycota</taxon>
        <taxon>Pezizomycotina</taxon>
        <taxon>Sordariomycetes</taxon>
        <taxon>Sordariomycetidae</taxon>
        <taxon>Sordariales</taxon>
        <taxon>Sordariaceae</taxon>
        <taxon>Sordaria</taxon>
    </lineage>
</organism>
<comment type="caution">
    <text evidence="3">The sequence shown here is derived from an EMBL/GenBank/DDBJ whole genome shotgun (WGS) entry which is preliminary data.</text>
</comment>
<accession>A0A8S8ZPU0</accession>
<dbReference type="Gene3D" id="1.20.58.340">
    <property type="entry name" value="Magnesium transport protein CorA, transmembrane region"/>
    <property type="match status" value="1"/>
</dbReference>
<dbReference type="AlphaFoldDB" id="A0A8S8ZPU0"/>
<feature type="transmembrane region" description="Helical" evidence="2">
    <location>
        <begin position="89"/>
        <end position="111"/>
    </location>
</feature>
<proteinExistence type="predicted"/>
<evidence type="ECO:0000256" key="1">
    <source>
        <dbReference type="SAM" id="Coils"/>
    </source>
</evidence>
<feature type="coiled-coil region" evidence="1">
    <location>
        <begin position="18"/>
        <end position="45"/>
    </location>
</feature>
<dbReference type="OMA" id="FAMPYFG"/>
<dbReference type="Proteomes" id="UP000433876">
    <property type="component" value="Unassembled WGS sequence"/>
</dbReference>
<sequence>MAEDIPSSARTEQVVQSTKNILEAIQFLREEVKGLRQALRDGELRIRNQASLISAHLSHRDSETNIETAAASRDFAAAAHRDSSAMKSIAILTMLFLPGMFFAALFAMPYFGSFNQPRHFVMYWAFTIPATVVTFAIWAALTQRSGVQEWVKMLPLCSKWPWGFWRGKRGEDLGEDEEQGKKMV</sequence>
<feature type="transmembrane region" description="Helical" evidence="2">
    <location>
        <begin position="123"/>
        <end position="141"/>
    </location>
</feature>
<protein>
    <submittedName>
        <fullName evidence="3">Uncharacterized protein</fullName>
    </submittedName>
</protein>
<dbReference type="VEuPathDB" id="FungiDB:SMAC_09370"/>
<evidence type="ECO:0000256" key="2">
    <source>
        <dbReference type="SAM" id="Phobius"/>
    </source>
</evidence>
<keyword evidence="2" id="KW-0812">Transmembrane</keyword>
<evidence type="ECO:0000313" key="3">
    <source>
        <dbReference type="EMBL" id="KAA8631070.1"/>
    </source>
</evidence>
<reference evidence="3 4" key="1">
    <citation type="submission" date="2017-07" db="EMBL/GenBank/DDBJ databases">
        <title>Genome sequence of the Sordaria macrospora wild type strain R19027.</title>
        <authorList>
            <person name="Nowrousian M."/>
            <person name="Teichert I."/>
            <person name="Kueck U."/>
        </authorList>
    </citation>
    <scope>NUCLEOTIDE SEQUENCE [LARGE SCALE GENOMIC DNA]</scope>
    <source>
        <strain evidence="3 4">R19027</strain>
        <tissue evidence="3">Mycelium</tissue>
    </source>
</reference>
<evidence type="ECO:0000313" key="4">
    <source>
        <dbReference type="Proteomes" id="UP000433876"/>
    </source>
</evidence>
<keyword evidence="2" id="KW-1133">Transmembrane helix</keyword>
<dbReference type="EMBL" id="NMPR01000086">
    <property type="protein sequence ID" value="KAA8631070.1"/>
    <property type="molecule type" value="Genomic_DNA"/>
</dbReference>
<gene>
    <name evidence="3" type="ORF">SMACR_09370</name>
</gene>
<keyword evidence="1" id="KW-0175">Coiled coil</keyword>
<keyword evidence="2" id="KW-0472">Membrane</keyword>
<name>A0A8S8ZPU0_SORMA</name>